<protein>
    <submittedName>
        <fullName evidence="5">ABC transporter ATP-binding protein</fullName>
    </submittedName>
</protein>
<accession>A0A5M8RJA8</accession>
<dbReference type="InterPro" id="IPR027417">
    <property type="entry name" value="P-loop_NTPase"/>
</dbReference>
<dbReference type="InterPro" id="IPR003439">
    <property type="entry name" value="ABC_transporter-like_ATP-bd"/>
</dbReference>
<evidence type="ECO:0000256" key="2">
    <source>
        <dbReference type="ARBA" id="ARBA00022741"/>
    </source>
</evidence>
<reference evidence="5 6" key="1">
    <citation type="submission" date="2018-08" db="EMBL/GenBank/DDBJ databases">
        <title>Bacillus phenotypic plasticity.</title>
        <authorList>
            <person name="Hurtado E."/>
        </authorList>
    </citation>
    <scope>NUCLEOTIDE SEQUENCE [LARGE SCALE GENOMIC DNA]</scope>
    <source>
        <strain evidence="5 6">427</strain>
    </source>
</reference>
<evidence type="ECO:0000313" key="5">
    <source>
        <dbReference type="EMBL" id="KAA6448675.1"/>
    </source>
</evidence>
<name>A0A5M8RJA8_9BACI</name>
<dbReference type="PROSITE" id="PS50893">
    <property type="entry name" value="ABC_TRANSPORTER_2"/>
    <property type="match status" value="1"/>
</dbReference>
<dbReference type="GO" id="GO:0005524">
    <property type="term" value="F:ATP binding"/>
    <property type="evidence" value="ECO:0007669"/>
    <property type="project" value="UniProtKB-KW"/>
</dbReference>
<dbReference type="PANTHER" id="PTHR42939">
    <property type="entry name" value="ABC TRANSPORTER ATP-BINDING PROTEIN ALBC-RELATED"/>
    <property type="match status" value="1"/>
</dbReference>
<dbReference type="RefSeq" id="WP_148958138.1">
    <property type="nucleotide sequence ID" value="NZ_QSND01000004.1"/>
</dbReference>
<dbReference type="GO" id="GO:0016887">
    <property type="term" value="F:ATP hydrolysis activity"/>
    <property type="evidence" value="ECO:0007669"/>
    <property type="project" value="InterPro"/>
</dbReference>
<dbReference type="EMBL" id="QSND01000004">
    <property type="protein sequence ID" value="KAA6448675.1"/>
    <property type="molecule type" value="Genomic_DNA"/>
</dbReference>
<evidence type="ECO:0000256" key="3">
    <source>
        <dbReference type="ARBA" id="ARBA00022840"/>
    </source>
</evidence>
<dbReference type="SUPFAM" id="SSF52540">
    <property type="entry name" value="P-loop containing nucleoside triphosphate hydrolases"/>
    <property type="match status" value="1"/>
</dbReference>
<dbReference type="PANTHER" id="PTHR42939:SF1">
    <property type="entry name" value="ABC TRANSPORTER ATP-BINDING PROTEIN ALBC-RELATED"/>
    <property type="match status" value="1"/>
</dbReference>
<evidence type="ECO:0000259" key="4">
    <source>
        <dbReference type="PROSITE" id="PS50893"/>
    </source>
</evidence>
<dbReference type="AlphaFoldDB" id="A0A5M8RJA8"/>
<dbReference type="InterPro" id="IPR003593">
    <property type="entry name" value="AAA+_ATPase"/>
</dbReference>
<keyword evidence="3 5" id="KW-0067">ATP-binding</keyword>
<dbReference type="CDD" id="cd03230">
    <property type="entry name" value="ABC_DR_subfamily_A"/>
    <property type="match status" value="1"/>
</dbReference>
<keyword evidence="2" id="KW-0547">Nucleotide-binding</keyword>
<dbReference type="Pfam" id="PF00005">
    <property type="entry name" value="ABC_tran"/>
    <property type="match status" value="1"/>
</dbReference>
<sequence length="230" mass="26249">MLKLQNISKEYLQSNFSMKNLDFTFEQNQIVGLLGKNGAGKTTLLEIIAGLIHPESGEVILDGHHTNIFERIGYLEDDPKLFENLTCYELIKYQSLLIEQPLSKKQIIETLDMFSLKQQKDQMASSLSRGMRQRMSFILSTLHKPDVILLDEPFTGLDPKNMADMKKILIDIKNQNKIIILSTHILQFAADLCDEILFIDNGSIIHTEKKSAGETFNEASLEKRFLENIC</sequence>
<dbReference type="InterPro" id="IPR051782">
    <property type="entry name" value="ABC_Transporter_VariousFunc"/>
</dbReference>
<dbReference type="SMART" id="SM00382">
    <property type="entry name" value="AAA"/>
    <property type="match status" value="1"/>
</dbReference>
<feature type="domain" description="ABC transporter" evidence="4">
    <location>
        <begin position="2"/>
        <end position="226"/>
    </location>
</feature>
<dbReference type="Gene3D" id="3.40.50.300">
    <property type="entry name" value="P-loop containing nucleotide triphosphate hydrolases"/>
    <property type="match status" value="1"/>
</dbReference>
<keyword evidence="1" id="KW-0813">Transport</keyword>
<evidence type="ECO:0000313" key="6">
    <source>
        <dbReference type="Proteomes" id="UP000324326"/>
    </source>
</evidence>
<dbReference type="Proteomes" id="UP000324326">
    <property type="component" value="Unassembled WGS sequence"/>
</dbReference>
<organism evidence="5 6">
    <name type="scientific">Bacillus swezeyi</name>
    <dbReference type="NCBI Taxonomy" id="1925020"/>
    <lineage>
        <taxon>Bacteria</taxon>
        <taxon>Bacillati</taxon>
        <taxon>Bacillota</taxon>
        <taxon>Bacilli</taxon>
        <taxon>Bacillales</taxon>
        <taxon>Bacillaceae</taxon>
        <taxon>Bacillus</taxon>
    </lineage>
</organism>
<proteinExistence type="predicted"/>
<comment type="caution">
    <text evidence="5">The sequence shown here is derived from an EMBL/GenBank/DDBJ whole genome shotgun (WGS) entry which is preliminary data.</text>
</comment>
<gene>
    <name evidence="5" type="ORF">DX927_19150</name>
</gene>
<evidence type="ECO:0000256" key="1">
    <source>
        <dbReference type="ARBA" id="ARBA00022448"/>
    </source>
</evidence>